<dbReference type="Proteomes" id="UP000887116">
    <property type="component" value="Unassembled WGS sequence"/>
</dbReference>
<name>A0A8X6FDA4_TRICU</name>
<keyword evidence="2" id="KW-0812">Transmembrane</keyword>
<evidence type="ECO:0000256" key="1">
    <source>
        <dbReference type="SAM" id="MobiDB-lite"/>
    </source>
</evidence>
<evidence type="ECO:0000256" key="2">
    <source>
        <dbReference type="SAM" id="Phobius"/>
    </source>
</evidence>
<dbReference type="AlphaFoldDB" id="A0A8X6FDA4"/>
<keyword evidence="2" id="KW-1133">Transmembrane helix</keyword>
<proteinExistence type="predicted"/>
<keyword evidence="4" id="KW-1185">Reference proteome</keyword>
<evidence type="ECO:0000313" key="3">
    <source>
        <dbReference type="EMBL" id="GFQ77470.1"/>
    </source>
</evidence>
<protein>
    <submittedName>
        <fullName evidence="3">Uncharacterized protein</fullName>
    </submittedName>
</protein>
<feature type="compositionally biased region" description="Basic and acidic residues" evidence="1">
    <location>
        <begin position="76"/>
        <end position="88"/>
    </location>
</feature>
<sequence length="105" mass="12027">MYVLGHMTREHMQGQKVDTKDDTTCFFTTFLLFLPVVFPIQVYIKEVVPVNGRETMANHIHLSQADIAKLTEASDSKEVSEYENHTSEEIESNSSNNYFLPILSK</sequence>
<reference evidence="3" key="1">
    <citation type="submission" date="2020-07" db="EMBL/GenBank/DDBJ databases">
        <title>Multicomponent nature underlies the extraordinary mechanical properties of spider dragline silk.</title>
        <authorList>
            <person name="Kono N."/>
            <person name="Nakamura H."/>
            <person name="Mori M."/>
            <person name="Yoshida Y."/>
            <person name="Ohtoshi R."/>
            <person name="Malay A.D."/>
            <person name="Moran D.A.P."/>
            <person name="Tomita M."/>
            <person name="Numata K."/>
            <person name="Arakawa K."/>
        </authorList>
    </citation>
    <scope>NUCLEOTIDE SEQUENCE</scope>
</reference>
<feature type="region of interest" description="Disordered" evidence="1">
    <location>
        <begin position="76"/>
        <end position="105"/>
    </location>
</feature>
<gene>
    <name evidence="3" type="ORF">TNCT_481</name>
</gene>
<organism evidence="3 4">
    <name type="scientific">Trichonephila clavata</name>
    <name type="common">Joro spider</name>
    <name type="synonym">Nephila clavata</name>
    <dbReference type="NCBI Taxonomy" id="2740835"/>
    <lineage>
        <taxon>Eukaryota</taxon>
        <taxon>Metazoa</taxon>
        <taxon>Ecdysozoa</taxon>
        <taxon>Arthropoda</taxon>
        <taxon>Chelicerata</taxon>
        <taxon>Arachnida</taxon>
        <taxon>Araneae</taxon>
        <taxon>Araneomorphae</taxon>
        <taxon>Entelegynae</taxon>
        <taxon>Araneoidea</taxon>
        <taxon>Nephilidae</taxon>
        <taxon>Trichonephila</taxon>
    </lineage>
</organism>
<accession>A0A8X6FDA4</accession>
<evidence type="ECO:0000313" key="4">
    <source>
        <dbReference type="Proteomes" id="UP000887116"/>
    </source>
</evidence>
<dbReference type="EMBL" id="BMAO01002014">
    <property type="protein sequence ID" value="GFQ77470.1"/>
    <property type="molecule type" value="Genomic_DNA"/>
</dbReference>
<keyword evidence="2" id="KW-0472">Membrane</keyword>
<comment type="caution">
    <text evidence="3">The sequence shown here is derived from an EMBL/GenBank/DDBJ whole genome shotgun (WGS) entry which is preliminary data.</text>
</comment>
<feature type="transmembrane region" description="Helical" evidence="2">
    <location>
        <begin position="26"/>
        <end position="44"/>
    </location>
</feature>